<evidence type="ECO:0000313" key="1">
    <source>
        <dbReference type="EMBL" id="AWT60228.1"/>
    </source>
</evidence>
<dbReference type="AlphaFoldDB" id="A0A2Z4AGK2"/>
<dbReference type="SUPFAM" id="SSF52833">
    <property type="entry name" value="Thioredoxin-like"/>
    <property type="match status" value="1"/>
</dbReference>
<sequence>MRTNSKSENNFRKDSAPPEADLERLAQSFGVNHIRRHIFLCSDQTKPKCCDKEVGLESWEFLKNRLKELNLSEQGGIYRTKTNCLRLCQKGPIAVIYPDGIWYHSCTVEVLERIITEHLVGGNPVEEFIITKNPLQL</sequence>
<gene>
    <name evidence="1" type="primary">fdx4</name>
    <name evidence="1" type="ORF">DF168_01431</name>
</gene>
<accession>A0A2Z4AGK2</accession>
<dbReference type="CDD" id="cd02980">
    <property type="entry name" value="TRX_Fd_family"/>
    <property type="match status" value="1"/>
</dbReference>
<protein>
    <submittedName>
        <fullName evidence="1">Ferredoxin, 2Fe-2S</fullName>
    </submittedName>
</protein>
<proteinExistence type="predicted"/>
<reference evidence="1 2" key="1">
    <citation type="submission" date="2018-06" db="EMBL/GenBank/DDBJ databases">
        <title>Draft Genome Sequence of a Novel Marine Bacterium Related to the Verrucomicrobia.</title>
        <authorList>
            <person name="Vosseberg J."/>
            <person name="Martijn J."/>
            <person name="Ettema T.J.G."/>
        </authorList>
    </citation>
    <scope>NUCLEOTIDE SEQUENCE [LARGE SCALE GENOMIC DNA]</scope>
    <source>
        <strain evidence="1">TARA_B100001123</strain>
    </source>
</reference>
<name>A0A2Z4AGK2_9BACT</name>
<dbReference type="EMBL" id="CP029803">
    <property type="protein sequence ID" value="AWT60228.1"/>
    <property type="molecule type" value="Genomic_DNA"/>
</dbReference>
<evidence type="ECO:0000313" key="2">
    <source>
        <dbReference type="Proteomes" id="UP000247465"/>
    </source>
</evidence>
<dbReference type="Gene3D" id="3.40.30.10">
    <property type="entry name" value="Glutaredoxin"/>
    <property type="match status" value="1"/>
</dbReference>
<dbReference type="InterPro" id="IPR036249">
    <property type="entry name" value="Thioredoxin-like_sf"/>
</dbReference>
<organism evidence="1 2">
    <name type="scientific">Candidatus Moanibacter tarae</name>
    <dbReference type="NCBI Taxonomy" id="2200854"/>
    <lineage>
        <taxon>Bacteria</taxon>
        <taxon>Pseudomonadati</taxon>
        <taxon>Verrucomicrobiota</taxon>
        <taxon>Opitutia</taxon>
        <taxon>Puniceicoccales</taxon>
        <taxon>Puniceicoccales incertae sedis</taxon>
        <taxon>Candidatus Moanibacter</taxon>
    </lineage>
</organism>
<dbReference type="KEGG" id="mtar:DF168_01431"/>
<dbReference type="Proteomes" id="UP000247465">
    <property type="component" value="Chromosome"/>
</dbReference>